<keyword evidence="1" id="KW-0812">Transmembrane</keyword>
<organism evidence="2 3">
    <name type="scientific">Paraburkholderia phenoliruptrix</name>
    <dbReference type="NCBI Taxonomy" id="252970"/>
    <lineage>
        <taxon>Bacteria</taxon>
        <taxon>Pseudomonadati</taxon>
        <taxon>Pseudomonadota</taxon>
        <taxon>Betaproteobacteria</taxon>
        <taxon>Burkholderiales</taxon>
        <taxon>Burkholderiaceae</taxon>
        <taxon>Paraburkholderia</taxon>
    </lineage>
</organism>
<keyword evidence="3" id="KW-1185">Reference proteome</keyword>
<dbReference type="Proteomes" id="UP001558535">
    <property type="component" value="Unassembled WGS sequence"/>
</dbReference>
<evidence type="ECO:0000313" key="3">
    <source>
        <dbReference type="Proteomes" id="UP001558535"/>
    </source>
</evidence>
<dbReference type="RefSeq" id="WP_368577158.1">
    <property type="nucleotide sequence ID" value="NZ_JBFPKB010000016.1"/>
</dbReference>
<feature type="transmembrane region" description="Helical" evidence="1">
    <location>
        <begin position="53"/>
        <end position="76"/>
    </location>
</feature>
<accession>A0ABV3WJX7</accession>
<evidence type="ECO:0008006" key="4">
    <source>
        <dbReference type="Google" id="ProtNLM"/>
    </source>
</evidence>
<comment type="caution">
    <text evidence="2">The sequence shown here is derived from an EMBL/GenBank/DDBJ whole genome shotgun (WGS) entry which is preliminary data.</text>
</comment>
<gene>
    <name evidence="2" type="ORF">AB3X84_26520</name>
</gene>
<reference evidence="2 3" key="1">
    <citation type="submission" date="2024-07" db="EMBL/GenBank/DDBJ databases">
        <title>A survey of Mimosa microsymbionts across Brazilian biomes reveals a high diversity of Paraburkholderia nodulating endemic species, but also that Cupriavidus is common as a symbiont of widespread species.</title>
        <authorList>
            <person name="Rouws L."/>
            <person name="Barauna A."/>
            <person name="Beukes C."/>
            <person name="Rouws J.R.C."/>
            <person name="De Faria S.M."/>
            <person name="Gross E."/>
            <person name="Bueno Dos Reis Junior F."/>
            <person name="Simon M.F."/>
            <person name="Maluk M."/>
            <person name="Odee D.W."/>
            <person name="Kenicer G."/>
            <person name="Young J.P.W."/>
            <person name="Reis V.M."/>
            <person name="Zilli J."/>
            <person name="James E.K."/>
        </authorList>
    </citation>
    <scope>NUCLEOTIDE SEQUENCE [LARGE SCALE GENOMIC DNA]</scope>
    <source>
        <strain evidence="2 3">BR14375</strain>
    </source>
</reference>
<proteinExistence type="predicted"/>
<name>A0ABV3WJX7_9BURK</name>
<sequence>MANQQRQDPIREKYYKPVELSESAGDKLFWVTTGISVALVFIDRKGNEHAYDILQWLLVAAALISFLVGIVARLYALPRALDARTADLLSQVFEVPLTNEKTTAYYNNVAPPGMRRLAATVLENTFFSKEISREMCNFERFRAAFAAVVFIGIMRADDLAFPAIAAATVFGEQVFMRWLRLEWFRVRSEQAYERLYRLLLNGASDAAFSAEAVDGLTFYESGKALAASTLSDRIFRKRNDELSARWDELRATLGI</sequence>
<protein>
    <recommendedName>
        <fullName evidence="4">SMODS and SLOG-associating 2TM effector domain-containing protein</fullName>
    </recommendedName>
</protein>
<dbReference type="EMBL" id="JBFPKE010000015">
    <property type="protein sequence ID" value="MEX3753558.1"/>
    <property type="molecule type" value="Genomic_DNA"/>
</dbReference>
<evidence type="ECO:0000256" key="1">
    <source>
        <dbReference type="SAM" id="Phobius"/>
    </source>
</evidence>
<keyword evidence="1" id="KW-0472">Membrane</keyword>
<keyword evidence="1" id="KW-1133">Transmembrane helix</keyword>
<evidence type="ECO:0000313" key="2">
    <source>
        <dbReference type="EMBL" id="MEX3753558.1"/>
    </source>
</evidence>